<dbReference type="Gene3D" id="1.20.1600.10">
    <property type="entry name" value="Outer membrane efflux proteins (OEP)"/>
    <property type="match status" value="1"/>
</dbReference>
<evidence type="ECO:0000256" key="2">
    <source>
        <dbReference type="SAM" id="SignalP"/>
    </source>
</evidence>
<feature type="chain" id="PRO_5023094637" evidence="2">
    <location>
        <begin position="21"/>
        <end position="501"/>
    </location>
</feature>
<dbReference type="KEGG" id="mff:MFFC18_07540"/>
<sequence precursor="true">MPIRKPQRLATSHACLSALAGLTFLCSVGCHTTANTGLAPRMVSFAPETVSSQAPKSKIATTKKADSRQVAFQSDIDDSSEGLISLSIDENLDSFVETSEFIATPATSAVELASESHSPITLAELEQILLSTNPEILKAQSQLAALSGKQLQATLPPNPTAGMIGDDINADDGAGRYGVFYSQQVVRGGKLALAQSVVCAEQEVAQNQVNATRQRLLIDLRQRYYNVLLAQETVRQTKELADVLLRSVETSEKLFAAQEIAKAPVLRSQVEYQNAKMMVSQAENQRTASLRRIAALLGESAVRFESLAGDVRNAPPMSDFEVVFDQMLTSHPELSAAFASIEQARRELAKQRAVPIPNLTWQTNLQYDFTTDEVVGGFQIGMPIPKFNRNQGAISQARQNIQTSVHAADQKVIELRDRLTQAWSSYVDANIQLETLDRELLPKSAEAMELANEGYRQGETPYLELLLAQQLYAKTKLGYLQKLQQRWQYEVEIRGLISNFQ</sequence>
<dbReference type="SUPFAM" id="SSF56954">
    <property type="entry name" value="Outer membrane efflux proteins (OEP)"/>
    <property type="match status" value="1"/>
</dbReference>
<dbReference type="InterPro" id="IPR003423">
    <property type="entry name" value="OMP_efflux"/>
</dbReference>
<dbReference type="STRING" id="980251.GCA_001642875_02947"/>
<dbReference type="PANTHER" id="PTHR30203">
    <property type="entry name" value="OUTER MEMBRANE CATION EFFLUX PROTEIN"/>
    <property type="match status" value="1"/>
</dbReference>
<dbReference type="PANTHER" id="PTHR30203:SF24">
    <property type="entry name" value="BLR4935 PROTEIN"/>
    <property type="match status" value="1"/>
</dbReference>
<keyword evidence="2" id="KW-0732">Signal</keyword>
<dbReference type="AlphaFoldDB" id="A0A5B9PD12"/>
<evidence type="ECO:0000313" key="3">
    <source>
        <dbReference type="EMBL" id="QEG20903.1"/>
    </source>
</evidence>
<dbReference type="OrthoDB" id="9791261at2"/>
<dbReference type="InterPro" id="IPR010131">
    <property type="entry name" value="MdtP/NodT-like"/>
</dbReference>
<dbReference type="Pfam" id="PF02321">
    <property type="entry name" value="OEP"/>
    <property type="match status" value="1"/>
</dbReference>
<reference evidence="3 4" key="1">
    <citation type="submission" date="2019-08" db="EMBL/GenBank/DDBJ databases">
        <title>Deep-cultivation of Planctomycetes and their phenomic and genomic characterization uncovers novel biology.</title>
        <authorList>
            <person name="Wiegand S."/>
            <person name="Jogler M."/>
            <person name="Boedeker C."/>
            <person name="Pinto D."/>
            <person name="Vollmers J."/>
            <person name="Rivas-Marin E."/>
            <person name="Kohn T."/>
            <person name="Peeters S.H."/>
            <person name="Heuer A."/>
            <person name="Rast P."/>
            <person name="Oberbeckmann S."/>
            <person name="Bunk B."/>
            <person name="Jeske O."/>
            <person name="Meyerdierks A."/>
            <person name="Storesund J.E."/>
            <person name="Kallscheuer N."/>
            <person name="Luecker S."/>
            <person name="Lage O.M."/>
            <person name="Pohl T."/>
            <person name="Merkel B.J."/>
            <person name="Hornburger P."/>
            <person name="Mueller R.-W."/>
            <person name="Bruemmer F."/>
            <person name="Labrenz M."/>
            <person name="Spormann A.M."/>
            <person name="Op den Camp H."/>
            <person name="Overmann J."/>
            <person name="Amann R."/>
            <person name="Jetten M.S.M."/>
            <person name="Mascher T."/>
            <person name="Medema M.H."/>
            <person name="Devos D.P."/>
            <person name="Kaster A.-K."/>
            <person name="Ovreas L."/>
            <person name="Rohde M."/>
            <person name="Galperin M.Y."/>
            <person name="Jogler C."/>
        </authorList>
    </citation>
    <scope>NUCLEOTIDE SEQUENCE [LARGE SCALE GENOMIC DNA]</scope>
    <source>
        <strain evidence="3 4">FC18</strain>
    </source>
</reference>
<keyword evidence="4" id="KW-1185">Reference proteome</keyword>
<proteinExistence type="inferred from homology"/>
<gene>
    <name evidence="3" type="primary">czcC_1</name>
    <name evidence="3" type="ORF">MFFC18_07540</name>
</gene>
<protein>
    <submittedName>
        <fullName evidence="3">Cobalt-zinc-cadmium resistance protein CzcC</fullName>
    </submittedName>
</protein>
<accession>A0A5B9PD12</accession>
<evidence type="ECO:0000313" key="4">
    <source>
        <dbReference type="Proteomes" id="UP000322214"/>
    </source>
</evidence>
<dbReference type="GO" id="GO:0015562">
    <property type="term" value="F:efflux transmembrane transporter activity"/>
    <property type="evidence" value="ECO:0007669"/>
    <property type="project" value="InterPro"/>
</dbReference>
<evidence type="ECO:0000256" key="1">
    <source>
        <dbReference type="ARBA" id="ARBA00007613"/>
    </source>
</evidence>
<feature type="signal peptide" evidence="2">
    <location>
        <begin position="1"/>
        <end position="20"/>
    </location>
</feature>
<dbReference type="EMBL" id="CP042912">
    <property type="protein sequence ID" value="QEG20903.1"/>
    <property type="molecule type" value="Genomic_DNA"/>
</dbReference>
<name>A0A5B9PD12_9BACT</name>
<dbReference type="Proteomes" id="UP000322214">
    <property type="component" value="Chromosome"/>
</dbReference>
<dbReference type="RefSeq" id="WP_084417209.1">
    <property type="nucleotide sequence ID" value="NZ_CP042912.1"/>
</dbReference>
<comment type="similarity">
    <text evidence="1">Belongs to the outer membrane factor (OMF) (TC 1.B.17) family.</text>
</comment>
<organism evidence="3 4">
    <name type="scientific">Mariniblastus fucicola</name>
    <dbReference type="NCBI Taxonomy" id="980251"/>
    <lineage>
        <taxon>Bacteria</taxon>
        <taxon>Pseudomonadati</taxon>
        <taxon>Planctomycetota</taxon>
        <taxon>Planctomycetia</taxon>
        <taxon>Pirellulales</taxon>
        <taxon>Pirellulaceae</taxon>
        <taxon>Mariniblastus</taxon>
    </lineage>
</organism>